<keyword evidence="3" id="KW-0489">Methyltransferase</keyword>
<sequence>MERIEQSFHLNHDAIQLLQKALTTSFFEAYLEQVENILDDYQVRVIGEVPSQATVEKLLPIYEKLKNVDLKPEEIRKLSQLLLLKGLQSEPLQANHQLTPDSIGYLFVYLIEQFYPEKSKPLTILDLCVGTGNLLLTLLTSLSVSGYQVEGTGIDNDELLIELAAVNSQWTKQETLLQLYDALQYPFPTKYEIVVSDLPVGYYPIDEVADKFEVATKEGHTYAHHLLMEQGMKQVKEAGYGFFLLPSHFLDSDQSTELKNWLGKDVYLQGVIQLPTELFKQESAQKSIVILQNKGNMAHQAKEVLVATIPTLKDLEVVSRFFQQVTAWKKENL</sequence>
<dbReference type="EMBL" id="JBHSGS010000067">
    <property type="protein sequence ID" value="MFC4720671.1"/>
    <property type="molecule type" value="Genomic_DNA"/>
</dbReference>
<keyword evidence="4" id="KW-1185">Reference proteome</keyword>
<gene>
    <name evidence="3" type="ORF">ACFO5I_13150</name>
</gene>
<dbReference type="InterPro" id="IPR016843">
    <property type="entry name" value="S-AdoMet-dep_Ade-MeTrfase_prd"/>
</dbReference>
<feature type="domain" description="YtxK-like N-terminal helical" evidence="2">
    <location>
        <begin position="7"/>
        <end position="87"/>
    </location>
</feature>
<accession>A0ABV9MZR9</accession>
<evidence type="ECO:0000259" key="2">
    <source>
        <dbReference type="Pfam" id="PF21106"/>
    </source>
</evidence>
<dbReference type="PANTHER" id="PTHR41313">
    <property type="entry name" value="ADENINE-SPECIFIC METHYLTRANSFERASE"/>
    <property type="match status" value="1"/>
</dbReference>
<comment type="caution">
    <text evidence="3">The sequence shown here is derived from an EMBL/GenBank/DDBJ whole genome shotgun (WGS) entry which is preliminary data.</text>
</comment>
<evidence type="ECO:0000259" key="1">
    <source>
        <dbReference type="Pfam" id="PF02384"/>
    </source>
</evidence>
<dbReference type="GO" id="GO:0032259">
    <property type="term" value="P:methylation"/>
    <property type="evidence" value="ECO:0007669"/>
    <property type="project" value="UniProtKB-KW"/>
</dbReference>
<dbReference type="Gene3D" id="1.10.150.470">
    <property type="match status" value="1"/>
</dbReference>
<evidence type="ECO:0000313" key="3">
    <source>
        <dbReference type="EMBL" id="MFC4720671.1"/>
    </source>
</evidence>
<dbReference type="Pfam" id="PF02384">
    <property type="entry name" value="N6_Mtase"/>
    <property type="match status" value="1"/>
</dbReference>
<evidence type="ECO:0000313" key="4">
    <source>
        <dbReference type="Proteomes" id="UP001595969"/>
    </source>
</evidence>
<dbReference type="PANTHER" id="PTHR41313:SF1">
    <property type="entry name" value="DNA METHYLASE ADENINE-SPECIFIC DOMAIN-CONTAINING PROTEIN"/>
    <property type="match status" value="1"/>
</dbReference>
<proteinExistence type="predicted"/>
<dbReference type="SUPFAM" id="SSF53335">
    <property type="entry name" value="S-adenosyl-L-methionine-dependent methyltransferases"/>
    <property type="match status" value="1"/>
</dbReference>
<dbReference type="Gene3D" id="3.40.50.150">
    <property type="entry name" value="Vaccinia Virus protein VP39"/>
    <property type="match status" value="1"/>
</dbReference>
<dbReference type="InterPro" id="IPR003356">
    <property type="entry name" value="DNA_methylase_A-5"/>
</dbReference>
<keyword evidence="3" id="KW-0808">Transferase</keyword>
<dbReference type="InterPro" id="IPR052933">
    <property type="entry name" value="DNA_Protect_Modify"/>
</dbReference>
<dbReference type="RefSeq" id="WP_204655168.1">
    <property type="nucleotide sequence ID" value="NZ_JAFBFD010000065.1"/>
</dbReference>
<dbReference type="Proteomes" id="UP001595969">
    <property type="component" value="Unassembled WGS sequence"/>
</dbReference>
<reference evidence="4" key="1">
    <citation type="journal article" date="2019" name="Int. J. Syst. Evol. Microbiol.">
        <title>The Global Catalogue of Microorganisms (GCM) 10K type strain sequencing project: providing services to taxonomists for standard genome sequencing and annotation.</title>
        <authorList>
            <consortium name="The Broad Institute Genomics Platform"/>
            <consortium name="The Broad Institute Genome Sequencing Center for Infectious Disease"/>
            <person name="Wu L."/>
            <person name="Ma J."/>
        </authorList>
    </citation>
    <scope>NUCLEOTIDE SEQUENCE [LARGE SCALE GENOMIC DNA]</scope>
    <source>
        <strain evidence="4">CGMCC 1.19032</strain>
    </source>
</reference>
<name>A0ABV9MZR9_9ENTE</name>
<dbReference type="InterPro" id="IPR048375">
    <property type="entry name" value="YtxK-like_N"/>
</dbReference>
<feature type="domain" description="DNA methylase adenine-specific" evidence="1">
    <location>
        <begin position="98"/>
        <end position="307"/>
    </location>
</feature>
<protein>
    <submittedName>
        <fullName evidence="3">Class I SAM-dependent methyltransferase</fullName>
    </submittedName>
</protein>
<dbReference type="PIRSF" id="PIRSF026567">
    <property type="entry name" value="Adenine_mtase_bact_prd"/>
    <property type="match status" value="1"/>
</dbReference>
<dbReference type="Pfam" id="PF21106">
    <property type="entry name" value="YtxK_like"/>
    <property type="match status" value="1"/>
</dbReference>
<dbReference type="InterPro" id="IPR029063">
    <property type="entry name" value="SAM-dependent_MTases_sf"/>
</dbReference>
<dbReference type="GO" id="GO:0008168">
    <property type="term" value="F:methyltransferase activity"/>
    <property type="evidence" value="ECO:0007669"/>
    <property type="project" value="UniProtKB-KW"/>
</dbReference>
<organism evidence="3 4">
    <name type="scientific">Enterococcus lemanii</name>
    <dbReference type="NCBI Taxonomy" id="1159752"/>
    <lineage>
        <taxon>Bacteria</taxon>
        <taxon>Bacillati</taxon>
        <taxon>Bacillota</taxon>
        <taxon>Bacilli</taxon>
        <taxon>Lactobacillales</taxon>
        <taxon>Enterococcaceae</taxon>
        <taxon>Enterococcus</taxon>
    </lineage>
</organism>